<proteinExistence type="predicted"/>
<evidence type="ECO:0000313" key="2">
    <source>
        <dbReference type="Proteomes" id="UP000324832"/>
    </source>
</evidence>
<organism evidence="1 2">
    <name type="scientific">Leptidea sinapis</name>
    <dbReference type="NCBI Taxonomy" id="189913"/>
    <lineage>
        <taxon>Eukaryota</taxon>
        <taxon>Metazoa</taxon>
        <taxon>Ecdysozoa</taxon>
        <taxon>Arthropoda</taxon>
        <taxon>Hexapoda</taxon>
        <taxon>Insecta</taxon>
        <taxon>Pterygota</taxon>
        <taxon>Neoptera</taxon>
        <taxon>Endopterygota</taxon>
        <taxon>Lepidoptera</taxon>
        <taxon>Glossata</taxon>
        <taxon>Ditrysia</taxon>
        <taxon>Papilionoidea</taxon>
        <taxon>Pieridae</taxon>
        <taxon>Dismorphiinae</taxon>
        <taxon>Leptidea</taxon>
    </lineage>
</organism>
<evidence type="ECO:0000313" key="1">
    <source>
        <dbReference type="EMBL" id="VVC99670.1"/>
    </source>
</evidence>
<protein>
    <submittedName>
        <fullName evidence="1">Uncharacterized protein</fullName>
    </submittedName>
</protein>
<dbReference type="EMBL" id="FZQP02004256">
    <property type="protein sequence ID" value="VVC99670.1"/>
    <property type="molecule type" value="Genomic_DNA"/>
</dbReference>
<dbReference type="AlphaFoldDB" id="A0A5E4QPR9"/>
<accession>A0A5E4QPR9</accession>
<keyword evidence="2" id="KW-1185">Reference proteome</keyword>
<sequence>MLHRELLLLLGEFEWLDLEEQMTSVEEHRASAGTWAECEAQSLELLQLDAHVALEVEHQGSDRVLYKLPMSSVLRDAEVCARSALLPHLVPHLSHVAHVWVLLSRALDPSRLDELAKNVDETTLYELILGRSDVRRGVRHVVMSALRAAPAYCDVLSSSATRYTGGGQELLLEMLVEVVREDNGLSERHLPGLVGALLRADRSAPVVLSGAVAALGDKLTLYDAGQRRRMAGDALRAALQHTAPEKHRACVTLADALLRGQSVADVVDEVLTVEGEAAAAGARALLQQLGLVCGVPAVHALLHLRDGALCDTLLTPLDLRHATHDDLDALTIEGLSCAQLASLETRLAVCVRVAGAGRRDMECCVTV</sequence>
<reference evidence="1 2" key="1">
    <citation type="submission" date="2017-07" db="EMBL/GenBank/DDBJ databases">
        <authorList>
            <person name="Talla V."/>
            <person name="Backstrom N."/>
        </authorList>
    </citation>
    <scope>NUCLEOTIDE SEQUENCE [LARGE SCALE GENOMIC DNA]</scope>
</reference>
<gene>
    <name evidence="1" type="ORF">LSINAPIS_LOCUS10500</name>
</gene>
<dbReference type="Proteomes" id="UP000324832">
    <property type="component" value="Unassembled WGS sequence"/>
</dbReference>
<name>A0A5E4QPR9_9NEOP</name>